<dbReference type="GO" id="GO:0005886">
    <property type="term" value="C:plasma membrane"/>
    <property type="evidence" value="ECO:0007669"/>
    <property type="project" value="UniProtKB-SubCell"/>
</dbReference>
<dbReference type="KEGG" id="mdv:C5Q96_00140"/>
<dbReference type="GO" id="GO:0005524">
    <property type="term" value="F:ATP binding"/>
    <property type="evidence" value="ECO:0007669"/>
    <property type="project" value="UniProtKB-KW"/>
</dbReference>
<name>A0A2S0L2A5_9FIRM</name>
<dbReference type="CDD" id="cd00082">
    <property type="entry name" value="HisKA"/>
    <property type="match status" value="1"/>
</dbReference>
<keyword evidence="5" id="KW-0597">Phosphoprotein</keyword>
<dbReference type="PANTHER" id="PTHR45528:SF1">
    <property type="entry name" value="SENSOR HISTIDINE KINASE CPXA"/>
    <property type="match status" value="1"/>
</dbReference>
<dbReference type="EMBL" id="CP027228">
    <property type="protein sequence ID" value="AVM47354.1"/>
    <property type="molecule type" value="Genomic_DNA"/>
</dbReference>
<dbReference type="SUPFAM" id="SSF55874">
    <property type="entry name" value="ATPase domain of HSP90 chaperone/DNA topoisomerase II/histidine kinase"/>
    <property type="match status" value="1"/>
</dbReference>
<evidence type="ECO:0000256" key="3">
    <source>
        <dbReference type="ARBA" id="ARBA00012438"/>
    </source>
</evidence>
<organism evidence="18 19">
    <name type="scientific">Mogibacterium diversum</name>
    <dbReference type="NCBI Taxonomy" id="114527"/>
    <lineage>
        <taxon>Bacteria</taxon>
        <taxon>Bacillati</taxon>
        <taxon>Bacillota</taxon>
        <taxon>Clostridia</taxon>
        <taxon>Peptostreptococcales</taxon>
        <taxon>Anaerovoracaceae</taxon>
        <taxon>Mogibacterium</taxon>
    </lineage>
</organism>
<evidence type="ECO:0000256" key="5">
    <source>
        <dbReference type="ARBA" id="ARBA00022553"/>
    </source>
</evidence>
<dbReference type="InterPro" id="IPR036097">
    <property type="entry name" value="HisK_dim/P_sf"/>
</dbReference>
<keyword evidence="11 15" id="KW-1133">Transmembrane helix</keyword>
<keyword evidence="12" id="KW-0902">Two-component regulatory system</keyword>
<protein>
    <recommendedName>
        <fullName evidence="3">histidine kinase</fullName>
        <ecNumber evidence="3">2.7.13.3</ecNumber>
    </recommendedName>
</protein>
<evidence type="ECO:0000256" key="4">
    <source>
        <dbReference type="ARBA" id="ARBA00022475"/>
    </source>
</evidence>
<evidence type="ECO:0000256" key="7">
    <source>
        <dbReference type="ARBA" id="ARBA00022692"/>
    </source>
</evidence>
<evidence type="ECO:0000256" key="13">
    <source>
        <dbReference type="ARBA" id="ARBA00023136"/>
    </source>
</evidence>
<dbReference type="GeneID" id="78390656"/>
<feature type="domain" description="HAMP" evidence="17">
    <location>
        <begin position="242"/>
        <end position="296"/>
    </location>
</feature>
<dbReference type="SUPFAM" id="SSF47384">
    <property type="entry name" value="Homodimeric domain of signal transducing histidine kinase"/>
    <property type="match status" value="1"/>
</dbReference>
<evidence type="ECO:0000259" key="16">
    <source>
        <dbReference type="PROSITE" id="PS50109"/>
    </source>
</evidence>
<evidence type="ECO:0000313" key="19">
    <source>
        <dbReference type="Proteomes" id="UP000237883"/>
    </source>
</evidence>
<evidence type="ECO:0000256" key="12">
    <source>
        <dbReference type="ARBA" id="ARBA00023012"/>
    </source>
</evidence>
<proteinExistence type="predicted"/>
<dbReference type="AlphaFoldDB" id="A0A2S0L2A5"/>
<evidence type="ECO:0000256" key="11">
    <source>
        <dbReference type="ARBA" id="ARBA00022989"/>
    </source>
</evidence>
<keyword evidence="9 18" id="KW-0418">Kinase</keyword>
<evidence type="ECO:0000259" key="17">
    <source>
        <dbReference type="PROSITE" id="PS50885"/>
    </source>
</evidence>
<dbReference type="Gene3D" id="6.10.340.10">
    <property type="match status" value="1"/>
</dbReference>
<dbReference type="InterPro" id="IPR003660">
    <property type="entry name" value="HAMP_dom"/>
</dbReference>
<dbReference type="SMART" id="SM00387">
    <property type="entry name" value="HATPase_c"/>
    <property type="match status" value="1"/>
</dbReference>
<evidence type="ECO:0000256" key="10">
    <source>
        <dbReference type="ARBA" id="ARBA00022840"/>
    </source>
</evidence>
<evidence type="ECO:0000256" key="2">
    <source>
        <dbReference type="ARBA" id="ARBA00004651"/>
    </source>
</evidence>
<keyword evidence="4" id="KW-1003">Cell membrane</keyword>
<keyword evidence="13 15" id="KW-0472">Membrane</keyword>
<comment type="catalytic activity">
    <reaction evidence="1">
        <text>ATP + protein L-histidine = ADP + protein N-phospho-L-histidine.</text>
        <dbReference type="EC" id="2.7.13.3"/>
    </reaction>
</comment>
<feature type="coiled-coil region" evidence="14">
    <location>
        <begin position="281"/>
        <end position="308"/>
    </location>
</feature>
<dbReference type="EC" id="2.7.13.3" evidence="3"/>
<keyword evidence="6" id="KW-0808">Transferase</keyword>
<sequence length="522" mass="57864">MKLGSKTFLYSVIISLIVGIVIFSYMVFLMPSMYMDYKENQNLENAKSAMKHFKKHESLKNFKTGDANAIGIIVPGNGYTIRVTGSSFNGSIEAVSPASKEIIDQFRALDMSSKSNKKEAFKNLKPALKAFAEENSAEMNSSFKINLKGDSSLSQFKVKDKKLHYYSGGVLISEFSVESRYSGTSYTYFVGFAKHGDDMLILSSTTMTPSASEILPVLYGSAPMLILLMIILAFGVSAIYSRKIVSPIRKLSMDAERRMSSSSIKLEPLEAVGNDEISDLTAALNLLYEKQAQAVQNLEEENKRKEVYMRATSHQLKTPIAASMLLVDGMIGKVGKFGDRDLYLPEVKAQLREMMSIIEETSNLNNAADSFEVEKVDIVSLCRETLEKNRIGAESKGITLNGPEIETAVYWYTNAMMLKKILENLIVNGIDHTGESGSVTVDVRESRISVFSRPGHIDEEIIDDIFEPFVTGAQGEDIGQKKGHGLGLYIAKYFAGKLGLELRGDNMQDGVQFILEKRGRDD</sequence>
<dbReference type="InterPro" id="IPR036890">
    <property type="entry name" value="HATPase_C_sf"/>
</dbReference>
<evidence type="ECO:0000256" key="8">
    <source>
        <dbReference type="ARBA" id="ARBA00022741"/>
    </source>
</evidence>
<comment type="subcellular location">
    <subcellularLocation>
        <location evidence="2">Cell membrane</location>
        <topology evidence="2">Multi-pass membrane protein</topology>
    </subcellularLocation>
</comment>
<dbReference type="PROSITE" id="PS50109">
    <property type="entry name" value="HIS_KIN"/>
    <property type="match status" value="1"/>
</dbReference>
<accession>A0A2S0L2A5</accession>
<dbReference type="InterPro" id="IPR003661">
    <property type="entry name" value="HisK_dim/P_dom"/>
</dbReference>
<reference evidence="19" key="1">
    <citation type="submission" date="2018-02" db="EMBL/GenBank/DDBJ databases">
        <authorList>
            <person name="Holder M.E."/>
            <person name="Ajami N.J."/>
            <person name="Petrosino J.F."/>
        </authorList>
    </citation>
    <scope>NUCLEOTIDE SEQUENCE [LARGE SCALE GENOMIC DNA]</scope>
    <source>
        <strain evidence="19">CCUG 47132</strain>
    </source>
</reference>
<keyword evidence="19" id="KW-1185">Reference proteome</keyword>
<feature type="domain" description="Histidine kinase" evidence="16">
    <location>
        <begin position="311"/>
        <end position="505"/>
    </location>
</feature>
<dbReference type="OrthoDB" id="9762826at2"/>
<evidence type="ECO:0000256" key="14">
    <source>
        <dbReference type="SAM" id="Coils"/>
    </source>
</evidence>
<dbReference type="InterPro" id="IPR003594">
    <property type="entry name" value="HATPase_dom"/>
</dbReference>
<dbReference type="GO" id="GO:0000155">
    <property type="term" value="F:phosphorelay sensor kinase activity"/>
    <property type="evidence" value="ECO:0007669"/>
    <property type="project" value="InterPro"/>
</dbReference>
<evidence type="ECO:0000256" key="6">
    <source>
        <dbReference type="ARBA" id="ARBA00022679"/>
    </source>
</evidence>
<dbReference type="InterPro" id="IPR050398">
    <property type="entry name" value="HssS/ArlS-like"/>
</dbReference>
<feature type="transmembrane region" description="Helical" evidence="15">
    <location>
        <begin position="217"/>
        <end position="240"/>
    </location>
</feature>
<dbReference type="Proteomes" id="UP000237883">
    <property type="component" value="Chromosome"/>
</dbReference>
<dbReference type="PANTHER" id="PTHR45528">
    <property type="entry name" value="SENSOR HISTIDINE KINASE CPXA"/>
    <property type="match status" value="1"/>
</dbReference>
<dbReference type="PROSITE" id="PS50885">
    <property type="entry name" value="HAMP"/>
    <property type="match status" value="1"/>
</dbReference>
<evidence type="ECO:0000256" key="15">
    <source>
        <dbReference type="SAM" id="Phobius"/>
    </source>
</evidence>
<feature type="transmembrane region" description="Helical" evidence="15">
    <location>
        <begin position="7"/>
        <end position="28"/>
    </location>
</feature>
<dbReference type="InterPro" id="IPR005467">
    <property type="entry name" value="His_kinase_dom"/>
</dbReference>
<keyword evidence="8" id="KW-0547">Nucleotide-binding</keyword>
<keyword evidence="7 15" id="KW-0812">Transmembrane</keyword>
<dbReference type="Gene3D" id="3.30.565.10">
    <property type="entry name" value="Histidine kinase-like ATPase, C-terminal domain"/>
    <property type="match status" value="1"/>
</dbReference>
<dbReference type="RefSeq" id="WP_106056049.1">
    <property type="nucleotide sequence ID" value="NZ_CP027228.1"/>
</dbReference>
<dbReference type="Pfam" id="PF02518">
    <property type="entry name" value="HATPase_c"/>
    <property type="match status" value="1"/>
</dbReference>
<keyword evidence="14" id="KW-0175">Coiled coil</keyword>
<evidence type="ECO:0000256" key="1">
    <source>
        <dbReference type="ARBA" id="ARBA00000085"/>
    </source>
</evidence>
<evidence type="ECO:0000313" key="18">
    <source>
        <dbReference type="EMBL" id="AVM47354.1"/>
    </source>
</evidence>
<keyword evidence="10" id="KW-0067">ATP-binding</keyword>
<gene>
    <name evidence="18" type="ORF">C5Q96_00140</name>
</gene>
<evidence type="ECO:0000256" key="9">
    <source>
        <dbReference type="ARBA" id="ARBA00022777"/>
    </source>
</evidence>